<dbReference type="EMBL" id="LBVU01000001">
    <property type="protein sequence ID" value="KKQ92638.1"/>
    <property type="molecule type" value="Genomic_DNA"/>
</dbReference>
<evidence type="ECO:0000313" key="1">
    <source>
        <dbReference type="EMBL" id="KKQ92638.1"/>
    </source>
</evidence>
<proteinExistence type="predicted"/>
<dbReference type="AlphaFoldDB" id="A0A0G0LL77"/>
<accession>A0A0G0LL77</accession>
<comment type="caution">
    <text evidence="1">The sequence shown here is derived from an EMBL/GenBank/DDBJ whole genome shotgun (WGS) entry which is preliminary data.</text>
</comment>
<evidence type="ECO:0000313" key="2">
    <source>
        <dbReference type="Proteomes" id="UP000034774"/>
    </source>
</evidence>
<dbReference type="Proteomes" id="UP000034774">
    <property type="component" value="Unassembled WGS sequence"/>
</dbReference>
<reference evidence="1 2" key="1">
    <citation type="journal article" date="2015" name="Nature">
        <title>rRNA introns, odd ribosomes, and small enigmatic genomes across a large radiation of phyla.</title>
        <authorList>
            <person name="Brown C.T."/>
            <person name="Hug L.A."/>
            <person name="Thomas B.C."/>
            <person name="Sharon I."/>
            <person name="Castelle C.J."/>
            <person name="Singh A."/>
            <person name="Wilkins M.J."/>
            <person name="Williams K.H."/>
            <person name="Banfield J.F."/>
        </authorList>
    </citation>
    <scope>NUCLEOTIDE SEQUENCE [LARGE SCALE GENOMIC DNA]</scope>
</reference>
<name>A0A0G0LL77_9BACT</name>
<sequence>MRLVFSLVRQYFFNIMQIEQEIHDSEQKLDYVFGVIQKPASRGKNFIIGWDISGNPVVKLTVREDEAITRKGYETRGRNAVLEFPFSREIAEFTPRALEFLEMAKPQDNADQGRQFTEDVVNIACANGTGSTSFLQVKERVLLGAIMDTQLTWGIGNPPRSSYSVAIPEEETGTLNFLLFSPGNGASNEFAYRRFLLGVIKTLATIDRNQNPPDQKGYVYVVEQVVQKLESLAQAERSQAGVLEKIQMEMGVLDQIRGVALLNTLPVDGLRVVLRNFKNVVDESFANGK</sequence>
<organism evidence="1 2">
    <name type="scientific">Candidatus Woesebacteria bacterium GW2011_GWB1_39_10</name>
    <dbReference type="NCBI Taxonomy" id="1618572"/>
    <lineage>
        <taxon>Bacteria</taxon>
        <taxon>Candidatus Woeseibacteriota</taxon>
    </lineage>
</organism>
<gene>
    <name evidence="1" type="ORF">UT17_C0001G0017</name>
</gene>
<protein>
    <submittedName>
        <fullName evidence="1">Uncharacterized protein</fullName>
    </submittedName>
</protein>